<comment type="caution">
    <text evidence="1">The sequence shown here is derived from an EMBL/GenBank/DDBJ whole genome shotgun (WGS) entry which is preliminary data.</text>
</comment>
<keyword evidence="1" id="KW-0418">Kinase</keyword>
<dbReference type="Proteomes" id="UP000037510">
    <property type="component" value="Unassembled WGS sequence"/>
</dbReference>
<evidence type="ECO:0000313" key="1">
    <source>
        <dbReference type="EMBL" id="KOB58177.1"/>
    </source>
</evidence>
<dbReference type="GO" id="GO:0016301">
    <property type="term" value="F:kinase activity"/>
    <property type="evidence" value="ECO:0007669"/>
    <property type="project" value="UniProtKB-KW"/>
</dbReference>
<proteinExistence type="predicted"/>
<keyword evidence="1" id="KW-0808">Transferase</keyword>
<organism evidence="1 2">
    <name type="scientific">Operophtera brumata</name>
    <name type="common">Winter moth</name>
    <name type="synonym">Phalaena brumata</name>
    <dbReference type="NCBI Taxonomy" id="104452"/>
    <lineage>
        <taxon>Eukaryota</taxon>
        <taxon>Metazoa</taxon>
        <taxon>Ecdysozoa</taxon>
        <taxon>Arthropoda</taxon>
        <taxon>Hexapoda</taxon>
        <taxon>Insecta</taxon>
        <taxon>Pterygota</taxon>
        <taxon>Neoptera</taxon>
        <taxon>Endopterygota</taxon>
        <taxon>Lepidoptera</taxon>
        <taxon>Glossata</taxon>
        <taxon>Ditrysia</taxon>
        <taxon>Geometroidea</taxon>
        <taxon>Geometridae</taxon>
        <taxon>Larentiinae</taxon>
        <taxon>Operophtera</taxon>
    </lineage>
</organism>
<reference evidence="1 2" key="1">
    <citation type="journal article" date="2015" name="Genome Biol. Evol.">
        <title>The genome of winter moth (Operophtera brumata) provides a genomic perspective on sexual dimorphism and phenology.</title>
        <authorList>
            <person name="Derks M.F."/>
            <person name="Smit S."/>
            <person name="Salis L."/>
            <person name="Schijlen E."/>
            <person name="Bossers A."/>
            <person name="Mateman C."/>
            <person name="Pijl A.S."/>
            <person name="de Ridder D."/>
            <person name="Groenen M.A."/>
            <person name="Visser M.E."/>
            <person name="Megens H.J."/>
        </authorList>
    </citation>
    <scope>NUCLEOTIDE SEQUENCE [LARGE SCALE GENOMIC DNA]</scope>
    <source>
        <strain evidence="1">WM2013NL</strain>
        <tissue evidence="1">Head and thorax</tissue>
    </source>
</reference>
<protein>
    <submittedName>
        <fullName evidence="1">Signal transduction histidine kinase</fullName>
    </submittedName>
</protein>
<accession>A0A0L7K4N2</accession>
<evidence type="ECO:0000313" key="2">
    <source>
        <dbReference type="Proteomes" id="UP000037510"/>
    </source>
</evidence>
<keyword evidence="2" id="KW-1185">Reference proteome</keyword>
<dbReference type="EMBL" id="JTDY01010538">
    <property type="protein sequence ID" value="KOB58177.1"/>
    <property type="molecule type" value="Genomic_DNA"/>
</dbReference>
<gene>
    <name evidence="1" type="ORF">OBRU01_25470</name>
</gene>
<name>A0A0L7K4N2_OPEBR</name>
<sequence length="98" mass="11100">MTGAGYKVLSTICDQGTENLSSQLSNTVDAILKLLENVENKENSKEILETAHIVEDLDKLFDCTNGPGSRKDISFHHERWREYTKKKKTTLSKISKQT</sequence>
<dbReference type="AlphaFoldDB" id="A0A0L7K4N2"/>